<reference evidence="6" key="1">
    <citation type="journal article" date="2019" name="Int. J. Syst. Evol. Microbiol.">
        <title>The Global Catalogue of Microorganisms (GCM) 10K type strain sequencing project: providing services to taxonomists for standard genome sequencing and annotation.</title>
        <authorList>
            <consortium name="The Broad Institute Genomics Platform"/>
            <consortium name="The Broad Institute Genome Sequencing Center for Infectious Disease"/>
            <person name="Wu L."/>
            <person name="Ma J."/>
        </authorList>
    </citation>
    <scope>NUCLEOTIDE SEQUENCE [LARGE SCALE GENOMIC DNA]</scope>
    <source>
        <strain evidence="6">CCUG 53270</strain>
    </source>
</reference>
<keyword evidence="3 5" id="KW-0238">DNA-binding</keyword>
<dbReference type="Gene3D" id="4.10.520.10">
    <property type="entry name" value="IHF-like DNA-binding proteins"/>
    <property type="match status" value="1"/>
</dbReference>
<dbReference type="EMBL" id="JBHTLU010000012">
    <property type="protein sequence ID" value="MFD1219491.1"/>
    <property type="molecule type" value="Genomic_DNA"/>
</dbReference>
<organism evidence="5 6">
    <name type="scientific">Paenibacillus vulneris</name>
    <dbReference type="NCBI Taxonomy" id="1133364"/>
    <lineage>
        <taxon>Bacteria</taxon>
        <taxon>Bacillati</taxon>
        <taxon>Bacillota</taxon>
        <taxon>Bacilli</taxon>
        <taxon>Bacillales</taxon>
        <taxon>Paenibacillaceae</taxon>
        <taxon>Paenibacillus</taxon>
    </lineage>
</organism>
<dbReference type="Proteomes" id="UP001597180">
    <property type="component" value="Unassembled WGS sequence"/>
</dbReference>
<keyword evidence="6" id="KW-1185">Reference proteome</keyword>
<dbReference type="SUPFAM" id="SSF47729">
    <property type="entry name" value="IHF-like DNA-binding proteins"/>
    <property type="match status" value="1"/>
</dbReference>
<comment type="caution">
    <text evidence="5">The sequence shown here is derived from an EMBL/GenBank/DDBJ whole genome shotgun (WGS) entry which is preliminary data.</text>
</comment>
<dbReference type="PANTHER" id="PTHR33175">
    <property type="entry name" value="DNA-BINDING PROTEIN HU"/>
    <property type="match status" value="1"/>
</dbReference>
<dbReference type="RefSeq" id="WP_377740412.1">
    <property type="nucleotide sequence ID" value="NZ_BAABJG010000055.1"/>
</dbReference>
<proteinExistence type="inferred from homology"/>
<evidence type="ECO:0000313" key="6">
    <source>
        <dbReference type="Proteomes" id="UP001597180"/>
    </source>
</evidence>
<gene>
    <name evidence="5" type="ORF">ACFQ4B_05135</name>
</gene>
<evidence type="ECO:0000256" key="3">
    <source>
        <dbReference type="ARBA" id="ARBA00023125"/>
    </source>
</evidence>
<sequence>MNKVELIKKVANITGLQKKDVEAVVEATLDTITDTLANGEKVQLVGFGNFESRQRNARAGINPKLFNELKEQGASEEEAKEKAKLTINETKVPAFKPSKKMKEYVASK</sequence>
<evidence type="ECO:0000313" key="5">
    <source>
        <dbReference type="EMBL" id="MFD1219491.1"/>
    </source>
</evidence>
<accession>A0ABW3UI90</accession>
<dbReference type="Pfam" id="PF00216">
    <property type="entry name" value="Bac_DNA_binding"/>
    <property type="match status" value="1"/>
</dbReference>
<comment type="similarity">
    <text evidence="1 4">Belongs to the bacterial histone-like protein family.</text>
</comment>
<evidence type="ECO:0000256" key="1">
    <source>
        <dbReference type="ARBA" id="ARBA00010529"/>
    </source>
</evidence>
<keyword evidence="2" id="KW-0226">DNA condensation</keyword>
<name>A0ABW3UI90_9BACL</name>
<evidence type="ECO:0000256" key="2">
    <source>
        <dbReference type="ARBA" id="ARBA00023067"/>
    </source>
</evidence>
<dbReference type="PANTHER" id="PTHR33175:SF3">
    <property type="entry name" value="DNA-BINDING PROTEIN HU-BETA"/>
    <property type="match status" value="1"/>
</dbReference>
<evidence type="ECO:0000256" key="4">
    <source>
        <dbReference type="RuleBase" id="RU003939"/>
    </source>
</evidence>
<dbReference type="InterPro" id="IPR010992">
    <property type="entry name" value="IHF-like_DNA-bd_dom_sf"/>
</dbReference>
<dbReference type="GO" id="GO:0003677">
    <property type="term" value="F:DNA binding"/>
    <property type="evidence" value="ECO:0007669"/>
    <property type="project" value="UniProtKB-KW"/>
</dbReference>
<protein>
    <submittedName>
        <fullName evidence="5">HU family DNA-binding protein</fullName>
    </submittedName>
</protein>
<dbReference type="PRINTS" id="PR01727">
    <property type="entry name" value="DNABINDINGHU"/>
</dbReference>
<dbReference type="InterPro" id="IPR000119">
    <property type="entry name" value="Hist_DNA-bd"/>
</dbReference>
<dbReference type="CDD" id="cd13831">
    <property type="entry name" value="HU"/>
    <property type="match status" value="1"/>
</dbReference>
<dbReference type="SMART" id="SM00411">
    <property type="entry name" value="BHL"/>
    <property type="match status" value="1"/>
</dbReference>